<evidence type="ECO:0000256" key="2">
    <source>
        <dbReference type="SAM" id="MobiDB-lite"/>
    </source>
</evidence>
<dbReference type="InterPro" id="IPR001995">
    <property type="entry name" value="Peptidase_A2_cat"/>
</dbReference>
<dbReference type="PROSITE" id="PS50175">
    <property type="entry name" value="ASP_PROT_RETROV"/>
    <property type="match status" value="1"/>
</dbReference>
<sequence length="717" mass="81517">MALHFYRIPIILSARLLRTVVTHYTEYTKNVEYAETDDDSYEKCRTTIALLESGLRQIKEAKEDLLKLYREILDEHKNSEDSSEKRDILTEIHEIVKESELKISITEANDLIVVLTANLNKSKNTHKNMENFLGYSDARAQKIDDPTKDRSEIVQDMANGAEQNKNYVSFSPVLQTSYSCQLKCNAMALLKEENAANVNNEKRVCQKNNGRVTQSRAKHTSYRPNYSQGCIFCHKGNHSAIRCRTVSDQSMRRNALREQNRCWKCFSSNHNSYVCRKQDCSSCGQKHHSSLCFKKEPLQVNHRKDRRAIIGSSNKSDLRDRQNRDQRANNIQPSRTKATTLTVQMCTETVPDYNHCPLKTTNRQIVLMTAEGSIWNAKQQQFKKVLFCFDSGAQKTVIEEKLAEEFGLPKGRTRLCSVSGSGGHTDTFTCYTVSLKIGTAFGEDIETVVETRPVITNGFPSVRLSQNDSAFLKANEIYLANSNIRGEHQIPRILVGLDYYHDLITGHVTKTSSGLHVAKTVFGPTIYGSGSTEVSQIESVNYNLTAVWENTKYLAPQKSSELDELGTPSEERRKGGKSLKYSDEHTKEVFHAYGFTTSSFPLEEAATDVAKHHSAAKRRLQSPRLQPSPASRSRHCPVLPAKPPFIPSSRRSPPAPAIRRHLPRPRAAHRHRPRQEVDRRITTRKKAKTNDTVYGYSCRPPEYHRHIDDPCCTHIRR</sequence>
<dbReference type="Pfam" id="PF13975">
    <property type="entry name" value="gag-asp_proteas"/>
    <property type="match status" value="1"/>
</dbReference>
<dbReference type="SUPFAM" id="SSF50630">
    <property type="entry name" value="Acid proteases"/>
    <property type="match status" value="1"/>
</dbReference>
<evidence type="ECO:0000259" key="3">
    <source>
        <dbReference type="PROSITE" id="PS50175"/>
    </source>
</evidence>
<keyword evidence="5" id="KW-1185">Reference proteome</keyword>
<dbReference type="AlphaFoldDB" id="A0A016TBV2"/>
<feature type="region of interest" description="Disordered" evidence="2">
    <location>
        <begin position="559"/>
        <end position="580"/>
    </location>
</feature>
<evidence type="ECO:0000256" key="1">
    <source>
        <dbReference type="ARBA" id="ARBA00022801"/>
    </source>
</evidence>
<dbReference type="STRING" id="53326.A0A016TBV2"/>
<comment type="caution">
    <text evidence="4">The sequence shown here is derived from an EMBL/GenBank/DDBJ whole genome shotgun (WGS) entry which is preliminary data.</text>
</comment>
<protein>
    <recommendedName>
        <fullName evidence="3">Peptidase A2 domain-containing protein</fullName>
    </recommendedName>
</protein>
<organism evidence="4 5">
    <name type="scientific">Ancylostoma ceylanicum</name>
    <dbReference type="NCBI Taxonomy" id="53326"/>
    <lineage>
        <taxon>Eukaryota</taxon>
        <taxon>Metazoa</taxon>
        <taxon>Ecdysozoa</taxon>
        <taxon>Nematoda</taxon>
        <taxon>Chromadorea</taxon>
        <taxon>Rhabditida</taxon>
        <taxon>Rhabditina</taxon>
        <taxon>Rhabditomorpha</taxon>
        <taxon>Strongyloidea</taxon>
        <taxon>Ancylostomatidae</taxon>
        <taxon>Ancylostomatinae</taxon>
        <taxon>Ancylostoma</taxon>
    </lineage>
</organism>
<dbReference type="GO" id="GO:0004190">
    <property type="term" value="F:aspartic-type endopeptidase activity"/>
    <property type="evidence" value="ECO:0007669"/>
    <property type="project" value="InterPro"/>
</dbReference>
<reference evidence="5" key="1">
    <citation type="journal article" date="2015" name="Nat. Genet.">
        <title>The genome and transcriptome of the zoonotic hookworm Ancylostoma ceylanicum identify infection-specific gene families.</title>
        <authorList>
            <person name="Schwarz E.M."/>
            <person name="Hu Y."/>
            <person name="Antoshechkin I."/>
            <person name="Miller M.M."/>
            <person name="Sternberg P.W."/>
            <person name="Aroian R.V."/>
        </authorList>
    </citation>
    <scope>NUCLEOTIDE SEQUENCE</scope>
    <source>
        <strain evidence="5">HY135</strain>
    </source>
</reference>
<feature type="region of interest" description="Disordered" evidence="2">
    <location>
        <begin position="310"/>
        <end position="334"/>
    </location>
</feature>
<keyword evidence="1" id="KW-0378">Hydrolase</keyword>
<dbReference type="Gene3D" id="2.40.70.10">
    <property type="entry name" value="Acid Proteases"/>
    <property type="match status" value="1"/>
</dbReference>
<feature type="compositionally biased region" description="Basic and acidic residues" evidence="2">
    <location>
        <begin position="316"/>
        <end position="327"/>
    </location>
</feature>
<gene>
    <name evidence="4" type="primary">Acey_s0118.g783</name>
    <name evidence="4" type="ORF">Y032_0118g783</name>
</gene>
<feature type="compositionally biased region" description="Basic residues" evidence="2">
    <location>
        <begin position="658"/>
        <end position="673"/>
    </location>
</feature>
<feature type="compositionally biased region" description="Basic residues" evidence="2">
    <location>
        <begin position="612"/>
        <end position="621"/>
    </location>
</feature>
<evidence type="ECO:0000313" key="5">
    <source>
        <dbReference type="Proteomes" id="UP000024635"/>
    </source>
</evidence>
<dbReference type="OrthoDB" id="5877762at2759"/>
<name>A0A016TBV2_9BILA</name>
<dbReference type="InterPro" id="IPR021109">
    <property type="entry name" value="Peptidase_aspartic_dom_sf"/>
</dbReference>
<feature type="region of interest" description="Disordered" evidence="2">
    <location>
        <begin position="609"/>
        <end position="693"/>
    </location>
</feature>
<evidence type="ECO:0000313" key="4">
    <source>
        <dbReference type="EMBL" id="EYC00123.1"/>
    </source>
</evidence>
<dbReference type="GO" id="GO:0006508">
    <property type="term" value="P:proteolysis"/>
    <property type="evidence" value="ECO:0007669"/>
    <property type="project" value="InterPro"/>
</dbReference>
<proteinExistence type="predicted"/>
<accession>A0A016TBV2</accession>
<dbReference type="Proteomes" id="UP000024635">
    <property type="component" value="Unassembled WGS sequence"/>
</dbReference>
<feature type="domain" description="Peptidase A2" evidence="3">
    <location>
        <begin position="385"/>
        <end position="423"/>
    </location>
</feature>
<dbReference type="EMBL" id="JARK01001454">
    <property type="protein sequence ID" value="EYC00123.1"/>
    <property type="molecule type" value="Genomic_DNA"/>
</dbReference>